<dbReference type="RefSeq" id="XP_060328922.1">
    <property type="nucleotide sequence ID" value="XM_060482617.1"/>
</dbReference>
<gene>
    <name evidence="2" type="ORF">EV420DRAFT_568457</name>
</gene>
<accession>A0AA39K6S7</accession>
<name>A0AA39K6S7_ARMTA</name>
<evidence type="ECO:0000313" key="3">
    <source>
        <dbReference type="Proteomes" id="UP001175211"/>
    </source>
</evidence>
<evidence type="ECO:0000256" key="1">
    <source>
        <dbReference type="SAM" id="MobiDB-lite"/>
    </source>
</evidence>
<organism evidence="2 3">
    <name type="scientific">Armillaria tabescens</name>
    <name type="common">Ringless honey mushroom</name>
    <name type="synonym">Agaricus tabescens</name>
    <dbReference type="NCBI Taxonomy" id="1929756"/>
    <lineage>
        <taxon>Eukaryota</taxon>
        <taxon>Fungi</taxon>
        <taxon>Dikarya</taxon>
        <taxon>Basidiomycota</taxon>
        <taxon>Agaricomycotina</taxon>
        <taxon>Agaricomycetes</taxon>
        <taxon>Agaricomycetidae</taxon>
        <taxon>Agaricales</taxon>
        <taxon>Marasmiineae</taxon>
        <taxon>Physalacriaceae</taxon>
        <taxon>Desarmillaria</taxon>
    </lineage>
</organism>
<sequence length="96" mass="10594">MEHHIQTSIQNQSPSRARGKPRHPCFLELSSSGGNQQLGESPDGPVGFRGGPLQHSGSRHLPVSIEAKRRALQLGQFFMTQLPDEMEGETAYDEEP</sequence>
<dbReference type="EMBL" id="JAUEPS010000025">
    <property type="protein sequence ID" value="KAK0455412.1"/>
    <property type="molecule type" value="Genomic_DNA"/>
</dbReference>
<dbReference type="GeneID" id="85366165"/>
<reference evidence="2" key="1">
    <citation type="submission" date="2023-06" db="EMBL/GenBank/DDBJ databases">
        <authorList>
            <consortium name="Lawrence Berkeley National Laboratory"/>
            <person name="Ahrendt S."/>
            <person name="Sahu N."/>
            <person name="Indic B."/>
            <person name="Wong-Bajracharya J."/>
            <person name="Merenyi Z."/>
            <person name="Ke H.-M."/>
            <person name="Monk M."/>
            <person name="Kocsube S."/>
            <person name="Drula E."/>
            <person name="Lipzen A."/>
            <person name="Balint B."/>
            <person name="Henrissat B."/>
            <person name="Andreopoulos B."/>
            <person name="Martin F.M."/>
            <person name="Harder C.B."/>
            <person name="Rigling D."/>
            <person name="Ford K.L."/>
            <person name="Foster G.D."/>
            <person name="Pangilinan J."/>
            <person name="Papanicolaou A."/>
            <person name="Barry K."/>
            <person name="LaButti K."/>
            <person name="Viragh M."/>
            <person name="Koriabine M."/>
            <person name="Yan M."/>
            <person name="Riley R."/>
            <person name="Champramary S."/>
            <person name="Plett K.L."/>
            <person name="Tsai I.J."/>
            <person name="Slot J."/>
            <person name="Sipos G."/>
            <person name="Plett J."/>
            <person name="Nagy L.G."/>
            <person name="Grigoriev I.V."/>
        </authorList>
    </citation>
    <scope>NUCLEOTIDE SEQUENCE</scope>
    <source>
        <strain evidence="2">CCBAS 213</strain>
    </source>
</reference>
<feature type="compositionally biased region" description="Polar residues" evidence="1">
    <location>
        <begin position="1"/>
        <end position="15"/>
    </location>
</feature>
<feature type="region of interest" description="Disordered" evidence="1">
    <location>
        <begin position="1"/>
        <end position="58"/>
    </location>
</feature>
<dbReference type="Proteomes" id="UP001175211">
    <property type="component" value="Unassembled WGS sequence"/>
</dbReference>
<feature type="compositionally biased region" description="Polar residues" evidence="1">
    <location>
        <begin position="29"/>
        <end position="39"/>
    </location>
</feature>
<comment type="caution">
    <text evidence="2">The sequence shown here is derived from an EMBL/GenBank/DDBJ whole genome shotgun (WGS) entry which is preliminary data.</text>
</comment>
<evidence type="ECO:0000313" key="2">
    <source>
        <dbReference type="EMBL" id="KAK0455412.1"/>
    </source>
</evidence>
<protein>
    <submittedName>
        <fullName evidence="2">Uncharacterized protein</fullName>
    </submittedName>
</protein>
<keyword evidence="3" id="KW-1185">Reference proteome</keyword>
<proteinExistence type="predicted"/>
<dbReference type="AlphaFoldDB" id="A0AA39K6S7"/>